<proteinExistence type="predicted"/>
<dbReference type="Proteomes" id="UP001189429">
    <property type="component" value="Unassembled WGS sequence"/>
</dbReference>
<protein>
    <submittedName>
        <fullName evidence="1">Uncharacterized protein</fullName>
    </submittedName>
</protein>
<name>A0ABN9UZH6_9DINO</name>
<accession>A0ABN9UZH6</accession>
<reference evidence="1" key="1">
    <citation type="submission" date="2023-10" db="EMBL/GenBank/DDBJ databases">
        <authorList>
            <person name="Chen Y."/>
            <person name="Shah S."/>
            <person name="Dougan E. K."/>
            <person name="Thang M."/>
            <person name="Chan C."/>
        </authorList>
    </citation>
    <scope>NUCLEOTIDE SEQUENCE [LARGE SCALE GENOMIC DNA]</scope>
</reference>
<keyword evidence="2" id="KW-1185">Reference proteome</keyword>
<gene>
    <name evidence="1" type="ORF">PCOR1329_LOCUS52049</name>
</gene>
<feature type="non-terminal residue" evidence="1">
    <location>
        <position position="1"/>
    </location>
</feature>
<comment type="caution">
    <text evidence="1">The sequence shown here is derived from an EMBL/GenBank/DDBJ whole genome shotgun (WGS) entry which is preliminary data.</text>
</comment>
<feature type="non-terminal residue" evidence="1">
    <location>
        <position position="80"/>
    </location>
</feature>
<evidence type="ECO:0000313" key="2">
    <source>
        <dbReference type="Proteomes" id="UP001189429"/>
    </source>
</evidence>
<organism evidence="1 2">
    <name type="scientific">Prorocentrum cordatum</name>
    <dbReference type="NCBI Taxonomy" id="2364126"/>
    <lineage>
        <taxon>Eukaryota</taxon>
        <taxon>Sar</taxon>
        <taxon>Alveolata</taxon>
        <taxon>Dinophyceae</taxon>
        <taxon>Prorocentrales</taxon>
        <taxon>Prorocentraceae</taxon>
        <taxon>Prorocentrum</taxon>
    </lineage>
</organism>
<dbReference type="EMBL" id="CAUYUJ010016327">
    <property type="protein sequence ID" value="CAK0864088.1"/>
    <property type="molecule type" value="Genomic_DNA"/>
</dbReference>
<sequence>GVSPFDTCDGITVARVERYSVIFHVDHPKREDRMSTAERLTDQLNNLRNTRDTCQTYLKTFATKIKSTRRLYREAENCLT</sequence>
<evidence type="ECO:0000313" key="1">
    <source>
        <dbReference type="EMBL" id="CAK0864088.1"/>
    </source>
</evidence>